<dbReference type="Proteomes" id="UP000663848">
    <property type="component" value="Unassembled WGS sequence"/>
</dbReference>
<reference evidence="1" key="1">
    <citation type="submission" date="2021-02" db="EMBL/GenBank/DDBJ databases">
        <authorList>
            <person name="Nowell W R."/>
        </authorList>
    </citation>
    <scope>NUCLEOTIDE SEQUENCE</scope>
</reference>
<evidence type="ECO:0000313" key="2">
    <source>
        <dbReference type="Proteomes" id="UP000663848"/>
    </source>
</evidence>
<organism evidence="1 2">
    <name type="scientific">Rotaria socialis</name>
    <dbReference type="NCBI Taxonomy" id="392032"/>
    <lineage>
        <taxon>Eukaryota</taxon>
        <taxon>Metazoa</taxon>
        <taxon>Spiralia</taxon>
        <taxon>Gnathifera</taxon>
        <taxon>Rotifera</taxon>
        <taxon>Eurotatoria</taxon>
        <taxon>Bdelloidea</taxon>
        <taxon>Philodinida</taxon>
        <taxon>Philodinidae</taxon>
        <taxon>Rotaria</taxon>
    </lineage>
</organism>
<evidence type="ECO:0000313" key="1">
    <source>
        <dbReference type="EMBL" id="CAF4962155.1"/>
    </source>
</evidence>
<gene>
    <name evidence="1" type="ORF">QYT958_LOCUS34386</name>
</gene>
<dbReference type="AlphaFoldDB" id="A0A821YK95"/>
<protein>
    <submittedName>
        <fullName evidence="1">Uncharacterized protein</fullName>
    </submittedName>
</protein>
<comment type="caution">
    <text evidence="1">The sequence shown here is derived from an EMBL/GenBank/DDBJ whole genome shotgun (WGS) entry which is preliminary data.</text>
</comment>
<accession>A0A821YK95</accession>
<dbReference type="EMBL" id="CAJOBR010024634">
    <property type="protein sequence ID" value="CAF4962155.1"/>
    <property type="molecule type" value="Genomic_DNA"/>
</dbReference>
<name>A0A821YK95_9BILA</name>
<feature type="non-terminal residue" evidence="1">
    <location>
        <position position="30"/>
    </location>
</feature>
<sequence>MRAVIPSIEAIGYPSRTSCKQDQDLGILGS</sequence>
<proteinExistence type="predicted"/>